<feature type="transmembrane region" description="Helical" evidence="2">
    <location>
        <begin position="127"/>
        <end position="148"/>
    </location>
</feature>
<feature type="compositionally biased region" description="Acidic residues" evidence="1">
    <location>
        <begin position="58"/>
        <end position="118"/>
    </location>
</feature>
<dbReference type="RefSeq" id="WP_254157161.1">
    <property type="nucleotide sequence ID" value="NZ_CP100355.1"/>
</dbReference>
<protein>
    <submittedName>
        <fullName evidence="4">DUF4129 domain-containing protein</fullName>
    </submittedName>
</protein>
<organism evidence="4 5">
    <name type="scientific">Natronosalvus rutilus</name>
    <dbReference type="NCBI Taxonomy" id="2953753"/>
    <lineage>
        <taxon>Archaea</taxon>
        <taxon>Methanobacteriati</taxon>
        <taxon>Methanobacteriota</taxon>
        <taxon>Stenosarchaea group</taxon>
        <taxon>Halobacteria</taxon>
        <taxon>Halobacteriales</taxon>
        <taxon>Natrialbaceae</taxon>
        <taxon>Natronosalvus</taxon>
    </lineage>
</organism>
<keyword evidence="5" id="KW-1185">Reference proteome</keyword>
<feature type="region of interest" description="Disordered" evidence="1">
    <location>
        <begin position="32"/>
        <end position="123"/>
    </location>
</feature>
<dbReference type="EMBL" id="CP100355">
    <property type="protein sequence ID" value="UTF53032.1"/>
    <property type="molecule type" value="Genomic_DNA"/>
</dbReference>
<name>A0A9E7NAC3_9EURY</name>
<dbReference type="KEGG" id="sawl:NGM29_14815"/>
<dbReference type="InterPro" id="IPR025403">
    <property type="entry name" value="TgpA-like_C"/>
</dbReference>
<keyword evidence="2" id="KW-1133">Transmembrane helix</keyword>
<dbReference type="Pfam" id="PF13559">
    <property type="entry name" value="DUF4129"/>
    <property type="match status" value="1"/>
</dbReference>
<feature type="domain" description="Protein-glutamine gamma-glutamyltransferase-like C-terminal" evidence="3">
    <location>
        <begin position="304"/>
        <end position="369"/>
    </location>
</feature>
<evidence type="ECO:0000256" key="2">
    <source>
        <dbReference type="SAM" id="Phobius"/>
    </source>
</evidence>
<dbReference type="GeneID" id="73291343"/>
<evidence type="ECO:0000259" key="3">
    <source>
        <dbReference type="Pfam" id="PF13559"/>
    </source>
</evidence>
<sequence>MGYDRHNAALVACCVLAVLAAAAFLPAAGYGDYPDQDAVSDDHYRESGPQTDGGDGLSDPDGDAMDPDGNESDGSDSSDHPDDSDDSDDGAEPDDSDGEPNDSDDENESTADGAEPEDGASSGGADLLRAAVVALASLIVVGPIVLLWRGTHPDRAPGNVDADVSLPDGFLPRLRFRLKRIPQVTMAATIGVTRVTPAIVDGFVRTGRAVESTLGMAGRGLGRGLGSAVVSLPTGIAGALGSLGRRSRSFSLSGGIASLFDGFSLSRRAAGSWSQSTATQDDDRRTTDDAETEDDPGPQTVEEAWAALTGLVSRRRDRSKTPGEYASAAVDAGFPESAVSTLTETFREVRYGNYPATDARVRRARAAYEQIVSRHDGADGERE</sequence>
<dbReference type="AlphaFoldDB" id="A0A9E7NAC3"/>
<dbReference type="Proteomes" id="UP001056855">
    <property type="component" value="Chromosome"/>
</dbReference>
<reference evidence="4" key="1">
    <citation type="submission" date="2022-06" db="EMBL/GenBank/DDBJ databases">
        <title>Diverse halophilic archaea isolated from saline environments.</title>
        <authorList>
            <person name="Cui H.-L."/>
        </authorList>
    </citation>
    <scope>NUCLEOTIDE SEQUENCE</scope>
    <source>
        <strain evidence="4">WLHS1</strain>
    </source>
</reference>
<evidence type="ECO:0000313" key="4">
    <source>
        <dbReference type="EMBL" id="UTF53032.1"/>
    </source>
</evidence>
<keyword evidence="2" id="KW-0812">Transmembrane</keyword>
<keyword evidence="2" id="KW-0472">Membrane</keyword>
<evidence type="ECO:0000313" key="5">
    <source>
        <dbReference type="Proteomes" id="UP001056855"/>
    </source>
</evidence>
<gene>
    <name evidence="4" type="ORF">NGM29_14815</name>
</gene>
<accession>A0A9E7NAC3</accession>
<evidence type="ECO:0000256" key="1">
    <source>
        <dbReference type="SAM" id="MobiDB-lite"/>
    </source>
</evidence>
<proteinExistence type="predicted"/>
<feature type="region of interest" description="Disordered" evidence="1">
    <location>
        <begin position="271"/>
        <end position="300"/>
    </location>
</feature>